<dbReference type="InterPro" id="IPR005119">
    <property type="entry name" value="LysR_subst-bd"/>
</dbReference>
<comment type="caution">
    <text evidence="6">The sequence shown here is derived from an EMBL/GenBank/DDBJ whole genome shotgun (WGS) entry which is preliminary data.</text>
</comment>
<evidence type="ECO:0000313" key="7">
    <source>
        <dbReference type="Proteomes" id="UP000281128"/>
    </source>
</evidence>
<dbReference type="PANTHER" id="PTHR30346">
    <property type="entry name" value="TRANSCRIPTIONAL DUAL REGULATOR HCAR-RELATED"/>
    <property type="match status" value="1"/>
</dbReference>
<dbReference type="PANTHER" id="PTHR30346:SF17">
    <property type="entry name" value="LYSR FAMILY TRANSCRIPTIONAL REGULATOR"/>
    <property type="match status" value="1"/>
</dbReference>
<dbReference type="EMBL" id="RAPE01000006">
    <property type="protein sequence ID" value="RKF12674.1"/>
    <property type="molecule type" value="Genomic_DNA"/>
</dbReference>
<feature type="domain" description="HTH lysR-type" evidence="5">
    <location>
        <begin position="30"/>
        <end position="87"/>
    </location>
</feature>
<evidence type="ECO:0000256" key="4">
    <source>
        <dbReference type="ARBA" id="ARBA00023163"/>
    </source>
</evidence>
<keyword evidence="3" id="KW-0238">DNA-binding</keyword>
<reference evidence="6 7" key="1">
    <citation type="submission" date="2018-09" db="EMBL/GenBank/DDBJ databases">
        <title>Roseovarius spongiae sp. nov., isolated from a marine sponge.</title>
        <authorList>
            <person name="Zhuang L."/>
            <person name="Luo L."/>
        </authorList>
    </citation>
    <scope>NUCLEOTIDE SEQUENCE [LARGE SCALE GENOMIC DNA]</scope>
    <source>
        <strain evidence="6 7">HN-E21</strain>
    </source>
</reference>
<dbReference type="Gene3D" id="3.40.190.10">
    <property type="entry name" value="Periplasmic binding protein-like II"/>
    <property type="match status" value="2"/>
</dbReference>
<keyword evidence="4" id="KW-0804">Transcription</keyword>
<organism evidence="6 7">
    <name type="scientific">Roseovarius spongiae</name>
    <dbReference type="NCBI Taxonomy" id="2320272"/>
    <lineage>
        <taxon>Bacteria</taxon>
        <taxon>Pseudomonadati</taxon>
        <taxon>Pseudomonadota</taxon>
        <taxon>Alphaproteobacteria</taxon>
        <taxon>Rhodobacterales</taxon>
        <taxon>Roseobacteraceae</taxon>
        <taxon>Roseovarius</taxon>
    </lineage>
</organism>
<dbReference type="InterPro" id="IPR036390">
    <property type="entry name" value="WH_DNA-bd_sf"/>
</dbReference>
<dbReference type="GO" id="GO:0032993">
    <property type="term" value="C:protein-DNA complex"/>
    <property type="evidence" value="ECO:0007669"/>
    <property type="project" value="TreeGrafter"/>
</dbReference>
<dbReference type="Gene3D" id="1.10.10.10">
    <property type="entry name" value="Winged helix-like DNA-binding domain superfamily/Winged helix DNA-binding domain"/>
    <property type="match status" value="1"/>
</dbReference>
<dbReference type="SUPFAM" id="SSF46785">
    <property type="entry name" value="Winged helix' DNA-binding domain"/>
    <property type="match status" value="1"/>
</dbReference>
<comment type="similarity">
    <text evidence="1">Belongs to the LysR transcriptional regulatory family.</text>
</comment>
<dbReference type="InterPro" id="IPR000847">
    <property type="entry name" value="LysR_HTH_N"/>
</dbReference>
<dbReference type="InterPro" id="IPR036388">
    <property type="entry name" value="WH-like_DNA-bd_sf"/>
</dbReference>
<dbReference type="PROSITE" id="PS50931">
    <property type="entry name" value="HTH_LYSR"/>
    <property type="match status" value="1"/>
</dbReference>
<evidence type="ECO:0000256" key="3">
    <source>
        <dbReference type="ARBA" id="ARBA00023125"/>
    </source>
</evidence>
<gene>
    <name evidence="6" type="ORF">D6850_17095</name>
</gene>
<accession>A0A3A8B3Z4</accession>
<dbReference type="Proteomes" id="UP000281128">
    <property type="component" value="Unassembled WGS sequence"/>
</dbReference>
<name>A0A3A8B3Z4_9RHOB</name>
<dbReference type="RefSeq" id="WP_121168826.1">
    <property type="nucleotide sequence ID" value="NZ_RAPE01000006.1"/>
</dbReference>
<sequence>MTMTFGGIVPDAWTSIQAKGGDCQNMSLRPTIRHLVVLKTVVEERSVTKSATLLNSSQPALSRTIKQLEEIVGRQLFDRTTRSVNPTSAGRELYARSVRILSELDAAVASTRDVADGRSGELRVGYMDFAVVGQLPGILRRFTEKNPRVRVDAQWHMTQDQVELLTKGQIDVGFISGAPNIADLEKRELSRERLVGVLPADHRLAGRKAIALAELNGENFVTGDENWFHYTDLLVELCVQQGFVPRISQTSRTRDGILGFVLAGAGVTIYPECILNAPRPGLHFVPIEDIGRPVVISVIWKKNSANPALASFLSETRTDK</sequence>
<dbReference type="Pfam" id="PF03466">
    <property type="entry name" value="LysR_substrate"/>
    <property type="match status" value="1"/>
</dbReference>
<dbReference type="FunFam" id="1.10.10.10:FF:000001">
    <property type="entry name" value="LysR family transcriptional regulator"/>
    <property type="match status" value="1"/>
</dbReference>
<dbReference type="CDD" id="cd08414">
    <property type="entry name" value="PBP2_LTTR_aromatics_like"/>
    <property type="match status" value="1"/>
</dbReference>
<dbReference type="AlphaFoldDB" id="A0A3A8B3Z4"/>
<evidence type="ECO:0000256" key="2">
    <source>
        <dbReference type="ARBA" id="ARBA00023015"/>
    </source>
</evidence>
<keyword evidence="7" id="KW-1185">Reference proteome</keyword>
<dbReference type="SUPFAM" id="SSF53850">
    <property type="entry name" value="Periplasmic binding protein-like II"/>
    <property type="match status" value="1"/>
</dbReference>
<dbReference type="GO" id="GO:0003700">
    <property type="term" value="F:DNA-binding transcription factor activity"/>
    <property type="evidence" value="ECO:0007669"/>
    <property type="project" value="InterPro"/>
</dbReference>
<evidence type="ECO:0000313" key="6">
    <source>
        <dbReference type="EMBL" id="RKF12674.1"/>
    </source>
</evidence>
<evidence type="ECO:0000259" key="5">
    <source>
        <dbReference type="PROSITE" id="PS50931"/>
    </source>
</evidence>
<evidence type="ECO:0000256" key="1">
    <source>
        <dbReference type="ARBA" id="ARBA00009437"/>
    </source>
</evidence>
<proteinExistence type="inferred from homology"/>
<dbReference type="OrthoDB" id="9815174at2"/>
<dbReference type="Pfam" id="PF00126">
    <property type="entry name" value="HTH_1"/>
    <property type="match status" value="1"/>
</dbReference>
<protein>
    <submittedName>
        <fullName evidence="6">LysR family transcriptional regulator</fullName>
    </submittedName>
</protein>
<dbReference type="GO" id="GO:0003677">
    <property type="term" value="F:DNA binding"/>
    <property type="evidence" value="ECO:0007669"/>
    <property type="project" value="UniProtKB-KW"/>
</dbReference>
<keyword evidence="2" id="KW-0805">Transcription regulation</keyword>
<dbReference type="PRINTS" id="PR00039">
    <property type="entry name" value="HTHLYSR"/>
</dbReference>